<dbReference type="PANTHER" id="PTHR10039">
    <property type="entry name" value="AMELOGENIN"/>
    <property type="match status" value="1"/>
</dbReference>
<comment type="caution">
    <text evidence="1">The sequence shown here is derived from an EMBL/GenBank/DDBJ whole genome shotgun (WGS) entry which is preliminary data.</text>
</comment>
<protein>
    <submittedName>
        <fullName evidence="1">NACHT domain-containing protein</fullName>
    </submittedName>
</protein>
<gene>
    <name evidence="1" type="ORF">CCUS01_06259</name>
</gene>
<reference evidence="1" key="1">
    <citation type="submission" date="2016-11" db="EMBL/GenBank/DDBJ databases">
        <title>The genome sequence of Colletotrichum cuscutae.</title>
        <authorList>
            <person name="Baroncelli R."/>
        </authorList>
    </citation>
    <scope>NUCLEOTIDE SEQUENCE</scope>
    <source>
        <strain evidence="1">IMI 304802</strain>
    </source>
</reference>
<dbReference type="PANTHER" id="PTHR10039:SF10">
    <property type="entry name" value="NACHT DOMAIN-CONTAINING PROTEIN"/>
    <property type="match status" value="1"/>
</dbReference>
<dbReference type="AlphaFoldDB" id="A0AAI9V4X3"/>
<dbReference type="EMBL" id="MPDP01000224">
    <property type="protein sequence ID" value="KAK1470494.1"/>
    <property type="molecule type" value="Genomic_DNA"/>
</dbReference>
<sequence>MENIFTAVATVGKLKPEIRLAQTISEFSVSLKRRRDDSHIRFKNLQTRSPPTAMEVLQLTEEINRDGAHRHRSWRPNATRLVTVLERICQFAPIGDVLVGGAQNLLASGVWATVRMTLEISLSFLSYFDKVSTLLMRIGKSSSLHKDFALLFPTCRQTQAYMCEYVIVFIKICKKITIDAHKSFASHLATSFTSTFDSVFKPLEDDLRSWGQLIENRVAVLGAKANVESNSSSIERFSRFQVMISRDAAHRDRETRAHRLFEALAPNQKEFESIWTRERKKGTSSWILNDKSYQEWLGTKTSATLWLQDEHEMNHQIFHAEFCIDLLLSITPPVWQCVLVLDGLDEAPLEEVESVLGQLHRLMHFRRVKLCCSSRPTSGCKSVAASSIGITQTISFESVDRSEDLESYISAEVENWKLIRPISSRLEQLVKEQLLVRSQGMFLWLSLQIEAICPKYTRELRSESEILDIINNLPRNLPQAFDQAILRIPDMKYESRVFQLIASADPCLSLDELRVALNVQPGSSIWSSSTLHPSGFTLASTYGGSLLEIDEEDSCIKFIHHSVLLHLVQAPALPAASPYHFHLHQAEFELGAICVTYLNYGVFENSMSHAQNVSFDKIPGTVANLILISIRNPRRHPSVLPYASKHWLRLTKCFSEAIDPLIYSLWENLVSGSVSSASSSLPWSPGSVAGATKWSLYNRHGPLFRHLLGRSDAVVVKEVLRITLTVIKQYKVDLETSTAEAYPIISRLNELHHHYLRHEFFLSGEDAGLLVPTYLLHMGLDVPVLNSLVEMECLPFGTGDKYCQFKDPVAVEMALGTIARHGILRVLLFLQQESQEEAERDRCIKSALLLAHYRIGSPIRPRHTDEAAQGLIRGPIYNYYKLPNLSSN</sequence>
<proteinExistence type="predicted"/>
<evidence type="ECO:0000313" key="1">
    <source>
        <dbReference type="EMBL" id="KAK1470494.1"/>
    </source>
</evidence>
<evidence type="ECO:0000313" key="2">
    <source>
        <dbReference type="Proteomes" id="UP001239213"/>
    </source>
</evidence>
<name>A0AAI9V4X3_9PEZI</name>
<dbReference type="Proteomes" id="UP001239213">
    <property type="component" value="Unassembled WGS sequence"/>
</dbReference>
<accession>A0AAI9V4X3</accession>
<keyword evidence="2" id="KW-1185">Reference proteome</keyword>
<organism evidence="1 2">
    <name type="scientific">Colletotrichum cuscutae</name>
    <dbReference type="NCBI Taxonomy" id="1209917"/>
    <lineage>
        <taxon>Eukaryota</taxon>
        <taxon>Fungi</taxon>
        <taxon>Dikarya</taxon>
        <taxon>Ascomycota</taxon>
        <taxon>Pezizomycotina</taxon>
        <taxon>Sordariomycetes</taxon>
        <taxon>Hypocreomycetidae</taxon>
        <taxon>Glomerellales</taxon>
        <taxon>Glomerellaceae</taxon>
        <taxon>Colletotrichum</taxon>
        <taxon>Colletotrichum acutatum species complex</taxon>
    </lineage>
</organism>